<dbReference type="GO" id="GO:0005886">
    <property type="term" value="C:plasma membrane"/>
    <property type="evidence" value="ECO:0007669"/>
    <property type="project" value="UniProtKB-SubCell"/>
</dbReference>
<evidence type="ECO:0000256" key="1">
    <source>
        <dbReference type="ARBA" id="ARBA00004651"/>
    </source>
</evidence>
<dbReference type="PANTHER" id="PTHR34182">
    <property type="entry name" value="PROTEIN-EXPORT MEMBRANE PROTEIN SECG"/>
    <property type="match status" value="1"/>
</dbReference>
<dbReference type="NCBIfam" id="TIGR00810">
    <property type="entry name" value="secG"/>
    <property type="match status" value="1"/>
</dbReference>
<dbReference type="PANTHER" id="PTHR34182:SF1">
    <property type="entry name" value="PROTEIN-EXPORT MEMBRANE PROTEIN SECG"/>
    <property type="match status" value="1"/>
</dbReference>
<evidence type="ECO:0000256" key="8">
    <source>
        <dbReference type="ARBA" id="ARBA00023010"/>
    </source>
</evidence>
<feature type="transmembrane region" description="Helical" evidence="11">
    <location>
        <begin position="51"/>
        <end position="70"/>
    </location>
</feature>
<evidence type="ECO:0000256" key="6">
    <source>
        <dbReference type="ARBA" id="ARBA00022927"/>
    </source>
</evidence>
<evidence type="ECO:0000256" key="7">
    <source>
        <dbReference type="ARBA" id="ARBA00022989"/>
    </source>
</evidence>
<keyword evidence="9 11" id="KW-0472">Membrane</keyword>
<dbReference type="GO" id="GO:0015450">
    <property type="term" value="F:protein-transporting ATPase activity"/>
    <property type="evidence" value="ECO:0007669"/>
    <property type="project" value="InterPro"/>
</dbReference>
<dbReference type="PRINTS" id="PR01651">
    <property type="entry name" value="SECGEXPORT"/>
</dbReference>
<keyword evidence="8" id="KW-0811">Translocation</keyword>
<keyword evidence="7 11" id="KW-1133">Transmembrane helix</keyword>
<evidence type="ECO:0000256" key="10">
    <source>
        <dbReference type="SAM" id="MobiDB-lite"/>
    </source>
</evidence>
<proteinExistence type="inferred from homology"/>
<evidence type="ECO:0000256" key="4">
    <source>
        <dbReference type="ARBA" id="ARBA00022475"/>
    </source>
</evidence>
<name>A0A3B0YZ34_9ZZZZ</name>
<evidence type="ECO:0000256" key="5">
    <source>
        <dbReference type="ARBA" id="ARBA00022692"/>
    </source>
</evidence>
<dbReference type="EMBL" id="UOFK01000039">
    <property type="protein sequence ID" value="VAW73666.1"/>
    <property type="molecule type" value="Genomic_DNA"/>
</dbReference>
<keyword evidence="3" id="KW-0813">Transport</keyword>
<keyword evidence="4" id="KW-1003">Cell membrane</keyword>
<organism evidence="12">
    <name type="scientific">hydrothermal vent metagenome</name>
    <dbReference type="NCBI Taxonomy" id="652676"/>
    <lineage>
        <taxon>unclassified sequences</taxon>
        <taxon>metagenomes</taxon>
        <taxon>ecological metagenomes</taxon>
    </lineage>
</organism>
<evidence type="ECO:0000313" key="12">
    <source>
        <dbReference type="EMBL" id="VAW73666.1"/>
    </source>
</evidence>
<feature type="region of interest" description="Disordered" evidence="10">
    <location>
        <begin position="116"/>
        <end position="150"/>
    </location>
</feature>
<dbReference type="GO" id="GO:0043952">
    <property type="term" value="P:protein transport by the Sec complex"/>
    <property type="evidence" value="ECO:0007669"/>
    <property type="project" value="TreeGrafter"/>
</dbReference>
<evidence type="ECO:0000256" key="9">
    <source>
        <dbReference type="ARBA" id="ARBA00023136"/>
    </source>
</evidence>
<sequence>MFTALLILQVVLGLSIIALVLLQRGKGADMGAAFGAGASGTVFGAAGGGSFLTRVTAILAFGFFANSILLSSPLVLKPVDSSVSVTSVTLDDESATPTNTEEIVVEEIMDLPPADLMDAESLPLDAPTDDIPAMPDDVPAADAPPVDKPE</sequence>
<dbReference type="GO" id="GO:0009306">
    <property type="term" value="P:protein secretion"/>
    <property type="evidence" value="ECO:0007669"/>
    <property type="project" value="InterPro"/>
</dbReference>
<evidence type="ECO:0000256" key="3">
    <source>
        <dbReference type="ARBA" id="ARBA00022448"/>
    </source>
</evidence>
<reference evidence="12" key="1">
    <citation type="submission" date="2018-06" db="EMBL/GenBank/DDBJ databases">
        <authorList>
            <person name="Zhirakovskaya E."/>
        </authorList>
    </citation>
    <scope>NUCLEOTIDE SEQUENCE</scope>
</reference>
<dbReference type="GO" id="GO:0065002">
    <property type="term" value="P:intracellular protein transmembrane transport"/>
    <property type="evidence" value="ECO:0007669"/>
    <property type="project" value="TreeGrafter"/>
</dbReference>
<keyword evidence="6" id="KW-0653">Protein transport</keyword>
<comment type="similarity">
    <text evidence="2">Belongs to the SecG family.</text>
</comment>
<dbReference type="Pfam" id="PF03840">
    <property type="entry name" value="SecG"/>
    <property type="match status" value="1"/>
</dbReference>
<evidence type="ECO:0000256" key="11">
    <source>
        <dbReference type="SAM" id="Phobius"/>
    </source>
</evidence>
<gene>
    <name evidence="12" type="ORF">MNBD_GAMMA13-382</name>
</gene>
<dbReference type="AlphaFoldDB" id="A0A3B0YZ34"/>
<dbReference type="InterPro" id="IPR004692">
    <property type="entry name" value="SecG"/>
</dbReference>
<feature type="compositionally biased region" description="Low complexity" evidence="10">
    <location>
        <begin position="129"/>
        <end position="144"/>
    </location>
</feature>
<protein>
    <submittedName>
        <fullName evidence="12">Protein translocase membrane subunit SecG</fullName>
    </submittedName>
</protein>
<keyword evidence="5 11" id="KW-0812">Transmembrane</keyword>
<evidence type="ECO:0000256" key="2">
    <source>
        <dbReference type="ARBA" id="ARBA00008445"/>
    </source>
</evidence>
<accession>A0A3B0YZ34</accession>
<comment type="subcellular location">
    <subcellularLocation>
        <location evidence="1">Cell membrane</location>
        <topology evidence="1">Multi-pass membrane protein</topology>
    </subcellularLocation>
</comment>